<dbReference type="KEGG" id="bgr:Bgr_16430"/>
<evidence type="ECO:0000313" key="1">
    <source>
        <dbReference type="EMBL" id="ACS51793.1"/>
    </source>
</evidence>
<dbReference type="RefSeq" id="WP_015856816.1">
    <property type="nucleotide sequence ID" value="NC_012846.1"/>
</dbReference>
<name>C6AA51_BARGA</name>
<dbReference type="HOGENOM" id="CLU_2987360_0_0_5"/>
<gene>
    <name evidence="1" type="ordered locus">Bgr_16430</name>
</gene>
<dbReference type="Pfam" id="PF10109">
    <property type="entry name" value="Phage_TAC_7"/>
    <property type="match status" value="1"/>
</dbReference>
<dbReference type="EMBL" id="CP001562">
    <property type="protein sequence ID" value="ACS51793.1"/>
    <property type="molecule type" value="Genomic_DNA"/>
</dbReference>
<evidence type="ECO:0000313" key="2">
    <source>
        <dbReference type="Proteomes" id="UP000001489"/>
    </source>
</evidence>
<proteinExistence type="predicted"/>
<dbReference type="InterPro" id="IPR019289">
    <property type="entry name" value="Phage_tail_E/E"/>
</dbReference>
<organism evidence="1 2">
    <name type="scientific">Bartonella grahamii (strain as4aup)</name>
    <dbReference type="NCBI Taxonomy" id="634504"/>
    <lineage>
        <taxon>Bacteria</taxon>
        <taxon>Pseudomonadati</taxon>
        <taxon>Pseudomonadota</taxon>
        <taxon>Alphaproteobacteria</taxon>
        <taxon>Hyphomicrobiales</taxon>
        <taxon>Bartonellaceae</taxon>
        <taxon>Bartonella</taxon>
    </lineage>
</organism>
<reference evidence="1 2" key="1">
    <citation type="journal article" date="2009" name="PLoS Genet.">
        <title>Run-off replication of host-adaptability genes is associated with gene transfer agents in the genome of mouse-infecting Bartonella grahamii.</title>
        <authorList>
            <person name="Berglund E.C."/>
            <person name="Frank A.C."/>
            <person name="Calteau A."/>
            <person name="Vinnere Pettersson O."/>
            <person name="Granberg F."/>
            <person name="Eriksson A.-S."/>
            <person name="Naeslund K."/>
            <person name="Holmberg M."/>
            <person name="Lindroos H."/>
            <person name="Andersson S.G."/>
        </authorList>
    </citation>
    <scope>NUCLEOTIDE SEQUENCE [LARGE SCALE GENOMIC DNA]</scope>
    <source>
        <strain evidence="2">as4aup</strain>
    </source>
</reference>
<dbReference type="eggNOG" id="ENOG503146Y">
    <property type="taxonomic scope" value="Bacteria"/>
</dbReference>
<accession>C6AA51</accession>
<dbReference type="AlphaFoldDB" id="C6AA51"/>
<keyword evidence="2" id="KW-1185">Reference proteome</keyword>
<dbReference type="Proteomes" id="UP000001489">
    <property type="component" value="Chromosome"/>
</dbReference>
<sequence>MNIHNRNNTRPITDTLIVEGKTYTEISLRRAKVKDLREISKKEGIKQTIEMIACLSG</sequence>
<protein>
    <submittedName>
        <fullName evidence="1">Uncharacterized protein</fullName>
    </submittedName>
</protein>